<evidence type="ECO:0000256" key="1">
    <source>
        <dbReference type="SAM" id="SignalP"/>
    </source>
</evidence>
<keyword evidence="4" id="KW-1185">Reference proteome</keyword>
<dbReference type="InterPro" id="IPR012338">
    <property type="entry name" value="Beta-lactam/transpept-like"/>
</dbReference>
<dbReference type="GO" id="GO:0016787">
    <property type="term" value="F:hydrolase activity"/>
    <property type="evidence" value="ECO:0007669"/>
    <property type="project" value="UniProtKB-KW"/>
</dbReference>
<organism evidence="3 4">
    <name type="scientific">Mumia xiangluensis</name>
    <dbReference type="NCBI Taxonomy" id="1678900"/>
    <lineage>
        <taxon>Bacteria</taxon>
        <taxon>Bacillati</taxon>
        <taxon>Actinomycetota</taxon>
        <taxon>Actinomycetes</taxon>
        <taxon>Propionibacteriales</taxon>
        <taxon>Nocardioidaceae</taxon>
        <taxon>Mumia</taxon>
    </lineage>
</organism>
<dbReference type="Gene3D" id="3.40.710.10">
    <property type="entry name" value="DD-peptidase/beta-lactamase superfamily"/>
    <property type="match status" value="1"/>
</dbReference>
<feature type="domain" description="Beta-lactamase-related" evidence="2">
    <location>
        <begin position="57"/>
        <end position="378"/>
    </location>
</feature>
<dbReference type="RefSeq" id="WP_228552791.1">
    <property type="nucleotide sequence ID" value="NZ_JBHSQL010000003.1"/>
</dbReference>
<keyword evidence="3" id="KW-0378">Hydrolase</keyword>
<evidence type="ECO:0000313" key="4">
    <source>
        <dbReference type="Proteomes" id="UP001596097"/>
    </source>
</evidence>
<dbReference type="SUPFAM" id="SSF56601">
    <property type="entry name" value="beta-lactamase/transpeptidase-like"/>
    <property type="match status" value="1"/>
</dbReference>
<name>A0ABW1QH67_9ACTN</name>
<dbReference type="InterPro" id="IPR001466">
    <property type="entry name" value="Beta-lactam-related"/>
</dbReference>
<protein>
    <submittedName>
        <fullName evidence="3">Serine hydrolase domain-containing protein</fullName>
        <ecNumber evidence="3">3.-.-.-</ecNumber>
    </submittedName>
</protein>
<keyword evidence="1" id="KW-0732">Signal</keyword>
<dbReference type="InterPro" id="IPR006311">
    <property type="entry name" value="TAT_signal"/>
</dbReference>
<evidence type="ECO:0000259" key="2">
    <source>
        <dbReference type="Pfam" id="PF00144"/>
    </source>
</evidence>
<feature type="chain" id="PRO_5047461624" evidence="1">
    <location>
        <begin position="31"/>
        <end position="389"/>
    </location>
</feature>
<feature type="signal peptide" evidence="1">
    <location>
        <begin position="1"/>
        <end position="30"/>
    </location>
</feature>
<dbReference type="Proteomes" id="UP001596097">
    <property type="component" value="Unassembled WGS sequence"/>
</dbReference>
<sequence>MTTPHVHTRRRRVGAALAVTAAIALTTAMATSAGASTDDRADPSSSAMQARVDDVRDAGAVGVLAQVRHGRAVWKSTSGVSAIGGHRPVSPQSRYRAGSITKTFLSTVVLQLVAEGRIGLDDPVEDWLPGTIPGGDEIAVRHLLGHTSGLADYRRTLSLPPSQQFIANRWRTWTAAELVQRAAALPRDFDPPGSRFAYSNTNYTLLGMIVEAATGRSYGHEITERLIRPLHLTRTSMPGTNPSILGPSLRGYAPLQPDPTSDRLVLVDFTAVNPSLFGAGGELISTNADLERFFSALLGGRLLTPELLDAMLTPSVTGGRYGLGLTWRETACGVRVYGHDGDVVSYQAYSFTTLDQQHRATIALTPDFSGDPDDAVDAFFDEAFCGSPS</sequence>
<accession>A0ABW1QH67</accession>
<dbReference type="PANTHER" id="PTHR46825">
    <property type="entry name" value="D-ALANYL-D-ALANINE-CARBOXYPEPTIDASE/ENDOPEPTIDASE AMPH"/>
    <property type="match status" value="1"/>
</dbReference>
<reference evidence="4" key="1">
    <citation type="journal article" date="2019" name="Int. J. Syst. Evol. Microbiol.">
        <title>The Global Catalogue of Microorganisms (GCM) 10K type strain sequencing project: providing services to taxonomists for standard genome sequencing and annotation.</title>
        <authorList>
            <consortium name="The Broad Institute Genomics Platform"/>
            <consortium name="The Broad Institute Genome Sequencing Center for Infectious Disease"/>
            <person name="Wu L."/>
            <person name="Ma J."/>
        </authorList>
    </citation>
    <scope>NUCLEOTIDE SEQUENCE [LARGE SCALE GENOMIC DNA]</scope>
    <source>
        <strain evidence="4">CGMCC 4.7198</strain>
    </source>
</reference>
<dbReference type="PROSITE" id="PS51318">
    <property type="entry name" value="TAT"/>
    <property type="match status" value="1"/>
</dbReference>
<dbReference type="InterPro" id="IPR050491">
    <property type="entry name" value="AmpC-like"/>
</dbReference>
<gene>
    <name evidence="3" type="ORF">ACFPYK_04975</name>
</gene>
<proteinExistence type="predicted"/>
<dbReference type="EC" id="3.-.-.-" evidence="3"/>
<comment type="caution">
    <text evidence="3">The sequence shown here is derived from an EMBL/GenBank/DDBJ whole genome shotgun (WGS) entry which is preliminary data.</text>
</comment>
<dbReference type="Pfam" id="PF00144">
    <property type="entry name" value="Beta-lactamase"/>
    <property type="match status" value="1"/>
</dbReference>
<evidence type="ECO:0000313" key="3">
    <source>
        <dbReference type="EMBL" id="MFC6148736.1"/>
    </source>
</evidence>
<dbReference type="PANTHER" id="PTHR46825:SF7">
    <property type="entry name" value="D-ALANYL-D-ALANINE CARBOXYPEPTIDASE"/>
    <property type="match status" value="1"/>
</dbReference>
<dbReference type="EMBL" id="JBHSQL010000003">
    <property type="protein sequence ID" value="MFC6148736.1"/>
    <property type="molecule type" value="Genomic_DNA"/>
</dbReference>